<evidence type="ECO:0000313" key="2">
    <source>
        <dbReference type="EMBL" id="GMN64779.1"/>
    </source>
</evidence>
<evidence type="ECO:0000256" key="1">
    <source>
        <dbReference type="SAM" id="MobiDB-lite"/>
    </source>
</evidence>
<keyword evidence="3" id="KW-1185">Reference proteome</keyword>
<comment type="caution">
    <text evidence="2">The sequence shown here is derived from an EMBL/GenBank/DDBJ whole genome shotgun (WGS) entry which is preliminary data.</text>
</comment>
<accession>A0AA88DZC1</accession>
<name>A0AA88DZC1_FICCA</name>
<reference evidence="2" key="1">
    <citation type="submission" date="2023-07" db="EMBL/GenBank/DDBJ databases">
        <title>draft genome sequence of fig (Ficus carica).</title>
        <authorList>
            <person name="Takahashi T."/>
            <person name="Nishimura K."/>
        </authorList>
    </citation>
    <scope>NUCLEOTIDE SEQUENCE</scope>
</reference>
<feature type="region of interest" description="Disordered" evidence="1">
    <location>
        <begin position="211"/>
        <end position="244"/>
    </location>
</feature>
<protein>
    <recommendedName>
        <fullName evidence="4">Retrotransposon gag domain-containing protein</fullName>
    </recommendedName>
</protein>
<dbReference type="AlphaFoldDB" id="A0AA88DZC1"/>
<sequence>MISERFPISYHASPRIHFKLLQTTKIRWYADEDVQFEDMVTAECKPKMRVEVPIDPSAAQPVQDKGVQAATNPEPLYMRFKKMKPKEFNGSTDPLVAQGWLKSIELALNFMGLTENEKVMCASYYLMDDARIWWEGIELRNLSVIEATTRFNQLARLYPHMVPNEEERLRRMIRMLRHEIAVIVDSGSAPPTTTAGCVKCALCAEYHLNKQKESQPRQSEVPKNNNNNQNHGNFGNRGKSQGIQ</sequence>
<evidence type="ECO:0008006" key="4">
    <source>
        <dbReference type="Google" id="ProtNLM"/>
    </source>
</evidence>
<dbReference type="Proteomes" id="UP001187192">
    <property type="component" value="Unassembled WGS sequence"/>
</dbReference>
<feature type="compositionally biased region" description="Low complexity" evidence="1">
    <location>
        <begin position="224"/>
        <end position="238"/>
    </location>
</feature>
<dbReference type="EMBL" id="BTGU01000194">
    <property type="protein sequence ID" value="GMN64779.1"/>
    <property type="molecule type" value="Genomic_DNA"/>
</dbReference>
<proteinExistence type="predicted"/>
<evidence type="ECO:0000313" key="3">
    <source>
        <dbReference type="Proteomes" id="UP001187192"/>
    </source>
</evidence>
<gene>
    <name evidence="2" type="ORF">TIFTF001_033853</name>
</gene>
<organism evidence="2 3">
    <name type="scientific">Ficus carica</name>
    <name type="common">Common fig</name>
    <dbReference type="NCBI Taxonomy" id="3494"/>
    <lineage>
        <taxon>Eukaryota</taxon>
        <taxon>Viridiplantae</taxon>
        <taxon>Streptophyta</taxon>
        <taxon>Embryophyta</taxon>
        <taxon>Tracheophyta</taxon>
        <taxon>Spermatophyta</taxon>
        <taxon>Magnoliopsida</taxon>
        <taxon>eudicotyledons</taxon>
        <taxon>Gunneridae</taxon>
        <taxon>Pentapetalae</taxon>
        <taxon>rosids</taxon>
        <taxon>fabids</taxon>
        <taxon>Rosales</taxon>
        <taxon>Moraceae</taxon>
        <taxon>Ficeae</taxon>
        <taxon>Ficus</taxon>
    </lineage>
</organism>